<dbReference type="NCBIfam" id="TIGR00149">
    <property type="entry name" value="TIGR00149_YjbQ"/>
    <property type="match status" value="1"/>
</dbReference>
<dbReference type="STRING" id="1703770.AMJ39_09445"/>
<comment type="similarity">
    <text evidence="1">Belongs to the UPF0047 family.</text>
</comment>
<protein>
    <submittedName>
        <fullName evidence="2">Secondary thiamine-phosphate synthase enzyme</fullName>
    </submittedName>
</protein>
<dbReference type="Proteomes" id="UP000052008">
    <property type="component" value="Unassembled WGS sequence"/>
</dbReference>
<dbReference type="SUPFAM" id="SSF111038">
    <property type="entry name" value="YjbQ-like"/>
    <property type="match status" value="1"/>
</dbReference>
<dbReference type="PIRSF" id="PIRSF004681">
    <property type="entry name" value="UCP004681"/>
    <property type="match status" value="1"/>
</dbReference>
<evidence type="ECO:0000313" key="2">
    <source>
        <dbReference type="EMBL" id="KPJ51701.1"/>
    </source>
</evidence>
<accession>A0A0S7WNF7</accession>
<dbReference type="PANTHER" id="PTHR30615:SF8">
    <property type="entry name" value="UPF0047 PROTEIN C4A8.02C"/>
    <property type="match status" value="1"/>
</dbReference>
<gene>
    <name evidence="2" type="ORF">AMJ39_09445</name>
</gene>
<sequence length="139" mass="15208">MAVVSRELKCRTKGNGDAIDITGDTARVVQESRLRSGIVTLFVPGSTGAVTTIEFEPGAVSDLNRLFDEIVPPNRDYQHHLRWGDDNGHSHVRAALLGPSLTVPFADGELSLGTWQQIVFVDFDTGPRQRRIVAQVIGE</sequence>
<dbReference type="Gene3D" id="2.60.120.460">
    <property type="entry name" value="YjbQ-like"/>
    <property type="match status" value="1"/>
</dbReference>
<dbReference type="EMBL" id="LIZS01000103">
    <property type="protein sequence ID" value="KPJ51701.1"/>
    <property type="molecule type" value="Genomic_DNA"/>
</dbReference>
<evidence type="ECO:0000256" key="1">
    <source>
        <dbReference type="ARBA" id="ARBA00005534"/>
    </source>
</evidence>
<dbReference type="AlphaFoldDB" id="A0A0S7WNF7"/>
<comment type="caution">
    <text evidence="2">The sequence shown here is derived from an EMBL/GenBank/DDBJ whole genome shotgun (WGS) entry which is preliminary data.</text>
</comment>
<dbReference type="PANTHER" id="PTHR30615">
    <property type="entry name" value="UNCHARACTERIZED PROTEIN YJBQ-RELATED"/>
    <property type="match status" value="1"/>
</dbReference>
<dbReference type="InterPro" id="IPR001602">
    <property type="entry name" value="UPF0047_YjbQ-like"/>
</dbReference>
<name>A0A0S7WNF7_UNCT6</name>
<dbReference type="Pfam" id="PF01894">
    <property type="entry name" value="YjbQ"/>
    <property type="match status" value="1"/>
</dbReference>
<reference evidence="2 3" key="1">
    <citation type="journal article" date="2015" name="Microbiome">
        <title>Genomic resolution of linkages in carbon, nitrogen, and sulfur cycling among widespread estuary sediment bacteria.</title>
        <authorList>
            <person name="Baker B.J."/>
            <person name="Lazar C.S."/>
            <person name="Teske A.P."/>
            <person name="Dick G.J."/>
        </authorList>
    </citation>
    <scope>NUCLEOTIDE SEQUENCE [LARGE SCALE GENOMIC DNA]</scope>
    <source>
        <strain evidence="2">DG_24</strain>
    </source>
</reference>
<dbReference type="InterPro" id="IPR035917">
    <property type="entry name" value="YjbQ-like_sf"/>
</dbReference>
<evidence type="ECO:0000313" key="3">
    <source>
        <dbReference type="Proteomes" id="UP000052008"/>
    </source>
</evidence>
<organism evidence="2 3">
    <name type="scientific">candidate division TA06 bacterium DG_24</name>
    <dbReference type="NCBI Taxonomy" id="1703770"/>
    <lineage>
        <taxon>Bacteria</taxon>
        <taxon>Bacteria division TA06</taxon>
    </lineage>
</organism>
<proteinExistence type="inferred from homology"/>